<comment type="caution">
    <text evidence="1">The sequence shown here is derived from an EMBL/GenBank/DDBJ whole genome shotgun (WGS) entry which is preliminary data.</text>
</comment>
<evidence type="ECO:0000313" key="2">
    <source>
        <dbReference type="Proteomes" id="UP000029920"/>
    </source>
</evidence>
<name>A0A4U8UBY5_9HELI</name>
<keyword evidence="2" id="KW-1185">Reference proteome</keyword>
<dbReference type="Proteomes" id="UP000029920">
    <property type="component" value="Unassembled WGS sequence"/>
</dbReference>
<sequence length="258" mass="29086">MYIDDFATNLEKIQRSVLNSEFSKHLQTYNFDTQTLSEMLVSILQEVMKTAITLKEIELKERDLALNEEKIRQELEIASSASKVNNSINLAECVKGIIQAESMLKSVNDNALINKANCYVGLLNVVGNAEQTAAIANHITKVLSAIDAISVKDLRPYETLALSLKDEMSQQIADNNEVKQVSIYCPKLTLLPKERVRILGISTFSNNEVKFVVGNTEIMARTYDFYSDIEGSFEVKFAAKNHFNVWIEDKIIIEVRAN</sequence>
<dbReference type="AlphaFoldDB" id="A0A4U8UBY5"/>
<reference evidence="1 2" key="1">
    <citation type="journal article" date="2014" name="Genome Announc.">
        <title>Draft genome sequences of eight enterohepatic helicobacter species isolated from both laboratory and wild rodents.</title>
        <authorList>
            <person name="Sheh A."/>
            <person name="Shen Z."/>
            <person name="Fox J.G."/>
        </authorList>
    </citation>
    <scope>NUCLEOTIDE SEQUENCE [LARGE SCALE GENOMIC DNA]</scope>
    <source>
        <strain evidence="1 2">MIT-03-7007</strain>
    </source>
</reference>
<protein>
    <submittedName>
        <fullName evidence="1">Uncharacterized protein</fullName>
    </submittedName>
</protein>
<organism evidence="1 2">
    <name type="scientific">Helicobacter apodemus</name>
    <dbReference type="NCBI Taxonomy" id="135569"/>
    <lineage>
        <taxon>Bacteria</taxon>
        <taxon>Pseudomonadati</taxon>
        <taxon>Campylobacterota</taxon>
        <taxon>Epsilonproteobacteria</taxon>
        <taxon>Campylobacterales</taxon>
        <taxon>Helicobacteraceae</taxon>
        <taxon>Helicobacter</taxon>
    </lineage>
</organism>
<dbReference type="EMBL" id="JRPC02000030">
    <property type="protein sequence ID" value="TLE13954.1"/>
    <property type="molecule type" value="Genomic_DNA"/>
</dbReference>
<dbReference type="RefSeq" id="WP_034554240.1">
    <property type="nucleotide sequence ID" value="NZ_JRPC02000030.1"/>
</dbReference>
<evidence type="ECO:0000313" key="1">
    <source>
        <dbReference type="EMBL" id="TLE13954.1"/>
    </source>
</evidence>
<proteinExistence type="predicted"/>
<accession>A0A4U8UBY5</accession>
<gene>
    <name evidence="1" type="ORF">LS72_009440</name>
</gene>